<accession>A0A645A096</accession>
<sequence length="81" mass="8489">MCVFPGKAFVGINLKFTGSLGAAQVHLPLNGKTVLFVKALPGVDCRIHGAPPCAQIGPLYVAPPRWGGAVDYWAFFSSATS</sequence>
<proteinExistence type="predicted"/>
<protein>
    <submittedName>
        <fullName evidence="1">Uncharacterized protein</fullName>
    </submittedName>
</protein>
<name>A0A645A096_9ZZZZ</name>
<organism evidence="1">
    <name type="scientific">bioreactor metagenome</name>
    <dbReference type="NCBI Taxonomy" id="1076179"/>
    <lineage>
        <taxon>unclassified sequences</taxon>
        <taxon>metagenomes</taxon>
        <taxon>ecological metagenomes</taxon>
    </lineage>
</organism>
<reference evidence="1" key="1">
    <citation type="submission" date="2019-08" db="EMBL/GenBank/DDBJ databases">
        <authorList>
            <person name="Kucharzyk K."/>
            <person name="Murdoch R.W."/>
            <person name="Higgins S."/>
            <person name="Loffler F."/>
        </authorList>
    </citation>
    <scope>NUCLEOTIDE SEQUENCE</scope>
</reference>
<dbReference type="EMBL" id="VSSQ01011282">
    <property type="protein sequence ID" value="MPM46452.1"/>
    <property type="molecule type" value="Genomic_DNA"/>
</dbReference>
<evidence type="ECO:0000313" key="1">
    <source>
        <dbReference type="EMBL" id="MPM46452.1"/>
    </source>
</evidence>
<gene>
    <name evidence="1" type="ORF">SDC9_93152</name>
</gene>
<dbReference type="AlphaFoldDB" id="A0A645A096"/>
<comment type="caution">
    <text evidence="1">The sequence shown here is derived from an EMBL/GenBank/DDBJ whole genome shotgun (WGS) entry which is preliminary data.</text>
</comment>